<name>A0A9D1KLQ6_9ACTN</name>
<dbReference type="EC" id="3.4.23.36" evidence="9"/>
<evidence type="ECO:0000256" key="9">
    <source>
        <dbReference type="HAMAP-Rule" id="MF_00161"/>
    </source>
</evidence>
<evidence type="ECO:0000313" key="13">
    <source>
        <dbReference type="Proteomes" id="UP000886842"/>
    </source>
</evidence>
<keyword evidence="8 9" id="KW-0472">Membrane</keyword>
<keyword evidence="4 9" id="KW-0812">Transmembrane</keyword>
<comment type="function">
    <text evidence="9">This protein specifically catalyzes the removal of signal peptides from prolipoproteins.</text>
</comment>
<feature type="compositionally biased region" description="Acidic residues" evidence="11">
    <location>
        <begin position="185"/>
        <end position="204"/>
    </location>
</feature>
<evidence type="ECO:0000256" key="7">
    <source>
        <dbReference type="ARBA" id="ARBA00022989"/>
    </source>
</evidence>
<protein>
    <recommendedName>
        <fullName evidence="9">Lipoprotein signal peptidase</fullName>
        <ecNumber evidence="9">3.4.23.36</ecNumber>
    </recommendedName>
    <alternativeName>
        <fullName evidence="9">Prolipoprotein signal peptidase</fullName>
    </alternativeName>
    <alternativeName>
        <fullName evidence="9">Signal peptidase II</fullName>
        <shortName evidence="9">SPase II</shortName>
    </alternativeName>
</protein>
<keyword evidence="3 9" id="KW-0645">Protease</keyword>
<keyword evidence="7 9" id="KW-1133">Transmembrane helix</keyword>
<proteinExistence type="inferred from homology"/>
<evidence type="ECO:0000256" key="6">
    <source>
        <dbReference type="ARBA" id="ARBA00022801"/>
    </source>
</evidence>
<comment type="catalytic activity">
    <reaction evidence="9">
        <text>Release of signal peptides from bacterial membrane prolipoproteins. Hydrolyzes -Xaa-Yaa-Zaa-|-(S,diacylglyceryl)Cys-, in which Xaa is hydrophobic (preferably Leu), and Yaa (Ala or Ser) and Zaa (Gly or Ala) have small, neutral side chains.</text>
        <dbReference type="EC" id="3.4.23.36"/>
    </reaction>
</comment>
<dbReference type="HAMAP" id="MF_00161">
    <property type="entry name" value="LspA"/>
    <property type="match status" value="1"/>
</dbReference>
<comment type="pathway">
    <text evidence="9">Protein modification; lipoprotein biosynthesis (signal peptide cleavage).</text>
</comment>
<dbReference type="Pfam" id="PF01252">
    <property type="entry name" value="Peptidase_A8"/>
    <property type="match status" value="1"/>
</dbReference>
<evidence type="ECO:0000256" key="8">
    <source>
        <dbReference type="ARBA" id="ARBA00023136"/>
    </source>
</evidence>
<comment type="subcellular location">
    <subcellularLocation>
        <location evidence="9">Cell membrane</location>
        <topology evidence="9">Multi-pass membrane protein</topology>
    </subcellularLocation>
</comment>
<sequence>MQEARGTTLTTDSDGPQRTGIDRRLLWALVAVVGWVVDQVTKHLAVTRLEPGEPVSVLGPVLHLQLVFNDGAAFSLGGGGQLTGLFTAFSSIAGLVVIWFVFARLRHRGWAFVLGLLAAGIFGNLTDRLLRAPGFPVGHVIDFLQLPYWPIFNVADICVTSAAVGIIWLAVIKDIPPQGRRPEPEPAEPEPAEPEPAETDEEGR</sequence>
<feature type="active site" evidence="9">
    <location>
        <position position="156"/>
    </location>
</feature>
<dbReference type="NCBIfam" id="TIGR00077">
    <property type="entry name" value="lspA"/>
    <property type="match status" value="1"/>
</dbReference>
<dbReference type="PANTHER" id="PTHR33695:SF1">
    <property type="entry name" value="LIPOPROTEIN SIGNAL PEPTIDASE"/>
    <property type="match status" value="1"/>
</dbReference>
<evidence type="ECO:0000313" key="12">
    <source>
        <dbReference type="EMBL" id="HIT74656.1"/>
    </source>
</evidence>
<dbReference type="EMBL" id="DVLP01000102">
    <property type="protein sequence ID" value="HIT74656.1"/>
    <property type="molecule type" value="Genomic_DNA"/>
</dbReference>
<feature type="region of interest" description="Disordered" evidence="11">
    <location>
        <begin position="176"/>
        <end position="204"/>
    </location>
</feature>
<reference evidence="12" key="2">
    <citation type="journal article" date="2021" name="PeerJ">
        <title>Extensive microbial diversity within the chicken gut microbiome revealed by metagenomics and culture.</title>
        <authorList>
            <person name="Gilroy R."/>
            <person name="Ravi A."/>
            <person name="Getino M."/>
            <person name="Pursley I."/>
            <person name="Horton D.L."/>
            <person name="Alikhan N.F."/>
            <person name="Baker D."/>
            <person name="Gharbi K."/>
            <person name="Hall N."/>
            <person name="Watson M."/>
            <person name="Adriaenssens E.M."/>
            <person name="Foster-Nyarko E."/>
            <person name="Jarju S."/>
            <person name="Secka A."/>
            <person name="Antonio M."/>
            <person name="Oren A."/>
            <person name="Chaudhuri R.R."/>
            <person name="La Ragione R."/>
            <person name="Hildebrand F."/>
            <person name="Pallen M.J."/>
        </authorList>
    </citation>
    <scope>NUCLEOTIDE SEQUENCE</scope>
    <source>
        <strain evidence="12">ChiGjej1B1-24693</strain>
    </source>
</reference>
<evidence type="ECO:0000256" key="2">
    <source>
        <dbReference type="ARBA" id="ARBA00022475"/>
    </source>
</evidence>
<dbReference type="GO" id="GO:0006508">
    <property type="term" value="P:proteolysis"/>
    <property type="evidence" value="ECO:0007669"/>
    <property type="project" value="UniProtKB-KW"/>
</dbReference>
<dbReference type="PRINTS" id="PR00781">
    <property type="entry name" value="LIPOSIGPTASE"/>
</dbReference>
<dbReference type="Proteomes" id="UP000886842">
    <property type="component" value="Unassembled WGS sequence"/>
</dbReference>
<feature type="transmembrane region" description="Helical" evidence="9">
    <location>
        <begin position="82"/>
        <end position="102"/>
    </location>
</feature>
<dbReference type="PANTHER" id="PTHR33695">
    <property type="entry name" value="LIPOPROTEIN SIGNAL PEPTIDASE"/>
    <property type="match status" value="1"/>
</dbReference>
<comment type="similarity">
    <text evidence="1 9 10">Belongs to the peptidase A8 family.</text>
</comment>
<keyword evidence="5 9" id="KW-0064">Aspartyl protease</keyword>
<keyword evidence="6 9" id="KW-0378">Hydrolase</keyword>
<reference evidence="12" key="1">
    <citation type="submission" date="2020-10" db="EMBL/GenBank/DDBJ databases">
        <authorList>
            <person name="Gilroy R."/>
        </authorList>
    </citation>
    <scope>NUCLEOTIDE SEQUENCE</scope>
    <source>
        <strain evidence="12">ChiGjej1B1-24693</strain>
    </source>
</reference>
<accession>A0A9D1KLQ6</accession>
<keyword evidence="2 9" id="KW-1003">Cell membrane</keyword>
<comment type="caution">
    <text evidence="9">Lacks conserved residue(s) required for the propagation of feature annotation.</text>
</comment>
<feature type="transmembrane region" description="Helical" evidence="9">
    <location>
        <begin position="109"/>
        <end position="126"/>
    </location>
</feature>
<evidence type="ECO:0000256" key="10">
    <source>
        <dbReference type="RuleBase" id="RU004181"/>
    </source>
</evidence>
<dbReference type="GO" id="GO:0004190">
    <property type="term" value="F:aspartic-type endopeptidase activity"/>
    <property type="evidence" value="ECO:0007669"/>
    <property type="project" value="UniProtKB-UniRule"/>
</dbReference>
<dbReference type="AlphaFoldDB" id="A0A9D1KLQ6"/>
<gene>
    <name evidence="9 12" type="primary">lspA</name>
    <name evidence="12" type="ORF">IAA98_03640</name>
</gene>
<organism evidence="12 13">
    <name type="scientific">Candidatus Avipropionibacterium avicola</name>
    <dbReference type="NCBI Taxonomy" id="2840701"/>
    <lineage>
        <taxon>Bacteria</taxon>
        <taxon>Bacillati</taxon>
        <taxon>Actinomycetota</taxon>
        <taxon>Actinomycetes</taxon>
        <taxon>Propionibacteriales</taxon>
        <taxon>Propionibacteriaceae</taxon>
        <taxon>Propionibacteriaceae incertae sedis</taxon>
        <taxon>Candidatus Avipropionibacterium</taxon>
    </lineage>
</organism>
<evidence type="ECO:0000256" key="5">
    <source>
        <dbReference type="ARBA" id="ARBA00022750"/>
    </source>
</evidence>
<evidence type="ECO:0000256" key="3">
    <source>
        <dbReference type="ARBA" id="ARBA00022670"/>
    </source>
</evidence>
<evidence type="ECO:0000256" key="4">
    <source>
        <dbReference type="ARBA" id="ARBA00022692"/>
    </source>
</evidence>
<evidence type="ECO:0000256" key="1">
    <source>
        <dbReference type="ARBA" id="ARBA00006139"/>
    </source>
</evidence>
<dbReference type="GO" id="GO:0005886">
    <property type="term" value="C:plasma membrane"/>
    <property type="evidence" value="ECO:0007669"/>
    <property type="project" value="UniProtKB-SubCell"/>
</dbReference>
<comment type="caution">
    <text evidence="12">The sequence shown here is derived from an EMBL/GenBank/DDBJ whole genome shotgun (WGS) entry which is preliminary data.</text>
</comment>
<feature type="transmembrane region" description="Helical" evidence="9">
    <location>
        <begin position="146"/>
        <end position="171"/>
    </location>
</feature>
<dbReference type="InterPro" id="IPR001872">
    <property type="entry name" value="Peptidase_A8"/>
</dbReference>
<evidence type="ECO:0000256" key="11">
    <source>
        <dbReference type="SAM" id="MobiDB-lite"/>
    </source>
</evidence>
<feature type="active site" evidence="9">
    <location>
        <position position="142"/>
    </location>
</feature>